<dbReference type="Gene3D" id="2.130.10.10">
    <property type="entry name" value="YVTN repeat-like/Quinoprotein amine dehydrogenase"/>
    <property type="match status" value="1"/>
</dbReference>
<name>A0A075H8A6_9EURY</name>
<dbReference type="SUPFAM" id="SSF50939">
    <property type="entry name" value="Sialidases"/>
    <property type="match status" value="1"/>
</dbReference>
<dbReference type="PROSITE" id="PS51257">
    <property type="entry name" value="PROKAR_LIPOPROTEIN"/>
    <property type="match status" value="1"/>
</dbReference>
<dbReference type="CDD" id="cd15482">
    <property type="entry name" value="Sialidase_non-viral"/>
    <property type="match status" value="1"/>
</dbReference>
<reference evidence="1" key="1">
    <citation type="journal article" date="2014" name="Genome Biol. Evol.">
        <title>Pangenome evidence for extensive interdomain horizontal transfer affecting lineage core and shell genes in uncultured planktonic thaumarchaeota and euryarchaeota.</title>
        <authorList>
            <person name="Deschamps P."/>
            <person name="Zivanovic Y."/>
            <person name="Moreira D."/>
            <person name="Rodriguez-Valera F."/>
            <person name="Lopez-Garcia P."/>
        </authorList>
    </citation>
    <scope>NUCLEOTIDE SEQUENCE</scope>
</reference>
<organism evidence="1">
    <name type="scientific">uncultured marine group II/III euryarchaeote KM3_46_H05</name>
    <dbReference type="NCBI Taxonomy" id="1456450"/>
    <lineage>
        <taxon>Archaea</taxon>
        <taxon>Methanobacteriati</taxon>
        <taxon>Methanobacteriota</taxon>
        <taxon>environmental samples</taxon>
    </lineage>
</organism>
<evidence type="ECO:0000313" key="1">
    <source>
        <dbReference type="EMBL" id="AIF10672.1"/>
    </source>
</evidence>
<dbReference type="InterPro" id="IPR015943">
    <property type="entry name" value="WD40/YVTN_repeat-like_dom_sf"/>
</dbReference>
<protein>
    <recommendedName>
        <fullName evidence="2">Exo-alpha-sialidase</fullName>
    </recommendedName>
</protein>
<sequence length="495" mass="53119">MNVEVRAALGGLMRRSELFALAMLFALLAPGLSGCFGKDEPPPPVEPSPFDFEQPIANTTVYHFSNWTNALDIAPGELNLSANMTPIWSLGTYYGTGFDTFEPTIGVTSSGTLVFTNWNGLGTGTHIIRSQDMGLTWEDVGPYPGLVTGQVLNSNDPYVYVDPWTDRIMKFDMHALATMFVEYSDDEGNSWSSPFPASGVYTPQDHQSIASVPPGPDFVGPLLHETIYIFCINTGAQGPIGAFCDTSLDGGHTWEGQVPGWPNGVVQCHGLHGHLIGAEDGSMYRGNPSCDGPAAYRSTDGGRTWTEHTISTAHQSRGHEVAIGTDEASNVHAFWIATDNLPYYAFSADQGESWSEPLMVAPPGVNYTGFPTIAGGADGRVVFGYIGESNHSEWSGYMGFITDAYAENPLITTVAVNAKEDYLDETEDCGSVRCGGFGDFIDVVIDADGRPWIALAHNIYNQEAIIGTLVTGPALRGSLEPLPPIVEGGPSTLKI</sequence>
<proteinExistence type="predicted"/>
<dbReference type="Gene3D" id="2.120.10.10">
    <property type="match status" value="1"/>
</dbReference>
<dbReference type="InterPro" id="IPR036278">
    <property type="entry name" value="Sialidase_sf"/>
</dbReference>
<dbReference type="EMBL" id="KF900897">
    <property type="protein sequence ID" value="AIF10672.1"/>
    <property type="molecule type" value="Genomic_DNA"/>
</dbReference>
<dbReference type="Pfam" id="PF02012">
    <property type="entry name" value="BNR"/>
    <property type="match status" value="1"/>
</dbReference>
<dbReference type="AlphaFoldDB" id="A0A075H8A6"/>
<evidence type="ECO:0008006" key="2">
    <source>
        <dbReference type="Google" id="ProtNLM"/>
    </source>
</evidence>
<dbReference type="InterPro" id="IPR002860">
    <property type="entry name" value="BNR_rpt"/>
</dbReference>
<accession>A0A075H8A6</accession>